<reference evidence="2" key="1">
    <citation type="journal article" date="2020" name="Microb. Genom.">
        <title>Genetic diversity of clinical and environmental Mucorales isolates obtained from an investigation of mucormycosis cases among solid organ transplant recipients.</title>
        <authorList>
            <person name="Nguyen M.H."/>
            <person name="Kaul D."/>
            <person name="Muto C."/>
            <person name="Cheng S.J."/>
            <person name="Richter R.A."/>
            <person name="Bruno V.M."/>
            <person name="Liu G."/>
            <person name="Beyhan S."/>
            <person name="Sundermann A.J."/>
            <person name="Mounaud S."/>
            <person name="Pasculle A.W."/>
            <person name="Nierman W.C."/>
            <person name="Driscoll E."/>
            <person name="Cumbie R."/>
            <person name="Clancy C.J."/>
            <person name="Dupont C.L."/>
        </authorList>
    </citation>
    <scope>NUCLEOTIDE SEQUENCE</scope>
    <source>
        <strain evidence="2">GL11</strain>
    </source>
</reference>
<gene>
    <name evidence="2" type="ORF">G6F64_015165</name>
</gene>
<organism evidence="2 3">
    <name type="scientific">Rhizopus oryzae</name>
    <name type="common">Mucormycosis agent</name>
    <name type="synonym">Rhizopus arrhizus var. delemar</name>
    <dbReference type="NCBI Taxonomy" id="64495"/>
    <lineage>
        <taxon>Eukaryota</taxon>
        <taxon>Fungi</taxon>
        <taxon>Fungi incertae sedis</taxon>
        <taxon>Mucoromycota</taxon>
        <taxon>Mucoromycotina</taxon>
        <taxon>Mucoromycetes</taxon>
        <taxon>Mucorales</taxon>
        <taxon>Mucorineae</taxon>
        <taxon>Rhizopodaceae</taxon>
        <taxon>Rhizopus</taxon>
    </lineage>
</organism>
<dbReference type="Proteomes" id="UP000716291">
    <property type="component" value="Unassembled WGS sequence"/>
</dbReference>
<proteinExistence type="predicted"/>
<evidence type="ECO:0000313" key="2">
    <source>
        <dbReference type="EMBL" id="KAG1274272.1"/>
    </source>
</evidence>
<protein>
    <submittedName>
        <fullName evidence="2">Uncharacterized protein</fullName>
    </submittedName>
</protein>
<feature type="transmembrane region" description="Helical" evidence="1">
    <location>
        <begin position="35"/>
        <end position="68"/>
    </location>
</feature>
<accession>A0A9P6WS44</accession>
<sequence>MGGSIGLGLWDARLGMGPHLAWTLITLANGAMEWLWLAVAVIVVTVVIMSMGVVAMAVAVVAGVEAFLAVEDQEYAKLAPQTLAWPAASMMFSFE</sequence>
<evidence type="ECO:0000256" key="1">
    <source>
        <dbReference type="SAM" id="Phobius"/>
    </source>
</evidence>
<dbReference type="EMBL" id="JAANQT010011534">
    <property type="protein sequence ID" value="KAG1274272.1"/>
    <property type="molecule type" value="Genomic_DNA"/>
</dbReference>
<keyword evidence="3" id="KW-1185">Reference proteome</keyword>
<dbReference type="AlphaFoldDB" id="A0A9P6WS44"/>
<keyword evidence="1" id="KW-0812">Transmembrane</keyword>
<keyword evidence="1" id="KW-1133">Transmembrane helix</keyword>
<comment type="caution">
    <text evidence="2">The sequence shown here is derived from an EMBL/GenBank/DDBJ whole genome shotgun (WGS) entry which is preliminary data.</text>
</comment>
<evidence type="ECO:0000313" key="3">
    <source>
        <dbReference type="Proteomes" id="UP000716291"/>
    </source>
</evidence>
<name>A0A9P6WS44_RHIOR</name>
<keyword evidence="1" id="KW-0472">Membrane</keyword>